<dbReference type="EMBL" id="UINC01102348">
    <property type="protein sequence ID" value="SVC63901.1"/>
    <property type="molecule type" value="Genomic_DNA"/>
</dbReference>
<gene>
    <name evidence="1" type="ORF">METZ01_LOCUS316755</name>
</gene>
<accession>A0A382NWE8</accession>
<name>A0A382NWE8_9ZZZZ</name>
<proteinExistence type="predicted"/>
<sequence>MTCLFRLFAFIIHPEETIYVLQTNKFFLATES</sequence>
<reference evidence="1" key="1">
    <citation type="submission" date="2018-05" db="EMBL/GenBank/DDBJ databases">
        <authorList>
            <person name="Lanie J.A."/>
            <person name="Ng W.-L."/>
            <person name="Kazmierczak K.M."/>
            <person name="Andrzejewski T.M."/>
            <person name="Davidsen T.M."/>
            <person name="Wayne K.J."/>
            <person name="Tettelin H."/>
            <person name="Glass J.I."/>
            <person name="Rusch D."/>
            <person name="Podicherti R."/>
            <person name="Tsui H.-C.T."/>
            <person name="Winkler M.E."/>
        </authorList>
    </citation>
    <scope>NUCLEOTIDE SEQUENCE</scope>
</reference>
<organism evidence="1">
    <name type="scientific">marine metagenome</name>
    <dbReference type="NCBI Taxonomy" id="408172"/>
    <lineage>
        <taxon>unclassified sequences</taxon>
        <taxon>metagenomes</taxon>
        <taxon>ecological metagenomes</taxon>
    </lineage>
</organism>
<feature type="non-terminal residue" evidence="1">
    <location>
        <position position="32"/>
    </location>
</feature>
<evidence type="ECO:0000313" key="1">
    <source>
        <dbReference type="EMBL" id="SVC63901.1"/>
    </source>
</evidence>
<protein>
    <submittedName>
        <fullName evidence="1">Uncharacterized protein</fullName>
    </submittedName>
</protein>
<dbReference type="AlphaFoldDB" id="A0A382NWE8"/>